<evidence type="ECO:0000256" key="1">
    <source>
        <dbReference type="SAM" id="MobiDB-lite"/>
    </source>
</evidence>
<proteinExistence type="predicted"/>
<evidence type="ECO:0000313" key="2">
    <source>
        <dbReference type="EMBL" id="KAJ4464178.1"/>
    </source>
</evidence>
<dbReference type="Proteomes" id="UP001150217">
    <property type="component" value="Unassembled WGS sequence"/>
</dbReference>
<dbReference type="EMBL" id="JANVFT010000145">
    <property type="protein sequence ID" value="KAJ4464178.1"/>
    <property type="molecule type" value="Genomic_DNA"/>
</dbReference>
<feature type="region of interest" description="Disordered" evidence="1">
    <location>
        <begin position="391"/>
        <end position="421"/>
    </location>
</feature>
<gene>
    <name evidence="2" type="ORF">C8R41DRAFT_906748</name>
</gene>
<accession>A0ABQ8UY44</accession>
<protein>
    <submittedName>
        <fullName evidence="2">Uncharacterized protein</fullName>
    </submittedName>
</protein>
<comment type="caution">
    <text evidence="2">The sequence shown here is derived from an EMBL/GenBank/DDBJ whole genome shotgun (WGS) entry which is preliminary data.</text>
</comment>
<organism evidence="2 3">
    <name type="scientific">Lentinula lateritia</name>
    <dbReference type="NCBI Taxonomy" id="40482"/>
    <lineage>
        <taxon>Eukaryota</taxon>
        <taxon>Fungi</taxon>
        <taxon>Dikarya</taxon>
        <taxon>Basidiomycota</taxon>
        <taxon>Agaricomycotina</taxon>
        <taxon>Agaricomycetes</taxon>
        <taxon>Agaricomycetidae</taxon>
        <taxon>Agaricales</taxon>
        <taxon>Marasmiineae</taxon>
        <taxon>Omphalotaceae</taxon>
        <taxon>Lentinula</taxon>
    </lineage>
</organism>
<sequence length="1037" mass="113758">MNTLRASRWVHPADIQKVNTVQTVNGRRMEAAQRNLHMQSGATISPFYHKGAAAKRSARHSYPQNQGFQGYGGGSVQSNAKAKSQDGFKFIVYFLPEMAPIIREFTTSPGTQYHPPVDVAYNDNQILRLFQRLAEYNLAVEVTITDNMSAKAIIDRIVTSLNVRLSELGITIPTPDPAIPQEKRSFYILWGNMRQGKRHYVPNRPGLLNDDWWTFKETQSLANKAPKTLGCATPALIAAPVAGPITWRGHVCCGPKLNYGFITERVDDDTGLHYTDCLQECRNSPKIPTIPLHFHFPPDAPIAFGAAALSPDHSLFDGISTITTSSSSSPLNAGRPFEELALSDDDDDDIQQGIVLPMKRRRDHATNSDEEHEDMAAAIKASMSTIQAEERRRLTGNSTEAGPSGIQATLPPVPNRSTYPSSSSNQYAADYICHSELLDATDMSHKVDIELANTASDLFRLLDQYLLVSGLQRSQRVVITATNCTTEAVADGLITSLINRAGYSLPEPMLMSITLPVQDIELLFPIEVFNLGHGYGSSLPKTLLGCAMERMMSHTEIWRPCGDQHLTLELNRLLSAQAQATLKAFGNLVAMSLVHLHVIPRRLSPSLMLALIHESVDSLDDQEFISFLPALQRILLHWHSNPSREIPNNDVTSEVALAFNCTVADFNTPVIALYGVGLPVSGQCFEDHWAVKAFRSGLNISLASGVNLLDLFGPETKSILKELDQQFPDSGDDLRPYISYDASACPEKQSRVDEFMMKFFRWANRPGHVTHASIAEALPTGEAELYSNDYSFRPRRFLQCATGSEILSNSTKITFIFTSNKLPVYETVYRRELPPDARSSTLLSIIIVSKADGGSKGTQLYVLLPPGTWVQKVVSRMNEAIVSKADEGLEVLSELYVLLPPGTWVQKVVSRVNKAIVSKADGGSGSTQLSVLLPPGTWVQKVVSRVNEAIVTKADGGSGSTQLYVLLPPGTCWVQKVVSRVNKAIISKADGGSESTQLSVLLPPGTWVQKVVSRVNEAIVTKADGGSGSTQWVIQVQ</sequence>
<reference evidence="2" key="1">
    <citation type="submission" date="2022-08" db="EMBL/GenBank/DDBJ databases">
        <title>A Global Phylogenomic Analysis of the Shiitake Genus Lentinula.</title>
        <authorList>
            <consortium name="DOE Joint Genome Institute"/>
            <person name="Sierra-Patev S."/>
            <person name="Min B."/>
            <person name="Naranjo-Ortiz M."/>
            <person name="Looney B."/>
            <person name="Konkel Z."/>
            <person name="Slot J.C."/>
            <person name="Sakamoto Y."/>
            <person name="Steenwyk J.L."/>
            <person name="Rokas A."/>
            <person name="Carro J."/>
            <person name="Camarero S."/>
            <person name="Ferreira P."/>
            <person name="Molpeceres G."/>
            <person name="Ruiz-Duenas F.J."/>
            <person name="Serrano A."/>
            <person name="Henrissat B."/>
            <person name="Drula E."/>
            <person name="Hughes K.W."/>
            <person name="Mata J.L."/>
            <person name="Ishikawa N.K."/>
            <person name="Vargas-Isla R."/>
            <person name="Ushijima S."/>
            <person name="Smith C.A."/>
            <person name="Ahrendt S."/>
            <person name="Andreopoulos W."/>
            <person name="He G."/>
            <person name="Labutti K."/>
            <person name="Lipzen A."/>
            <person name="Ng V."/>
            <person name="Riley R."/>
            <person name="Sandor L."/>
            <person name="Barry K."/>
            <person name="Martinez A.T."/>
            <person name="Xiao Y."/>
            <person name="Gibbons J.G."/>
            <person name="Terashima K."/>
            <person name="Grigoriev I.V."/>
            <person name="Hibbett D.S."/>
        </authorList>
    </citation>
    <scope>NUCLEOTIDE SEQUENCE</scope>
    <source>
        <strain evidence="2">RHP3577 ss4</strain>
    </source>
</reference>
<evidence type="ECO:0000313" key="3">
    <source>
        <dbReference type="Proteomes" id="UP001150217"/>
    </source>
</evidence>
<keyword evidence="3" id="KW-1185">Reference proteome</keyword>
<name>A0ABQ8UY44_9AGAR</name>